<feature type="active site" description="Proton donor" evidence="4">
    <location>
        <position position="230"/>
    </location>
</feature>
<evidence type="ECO:0000256" key="2">
    <source>
        <dbReference type="ARBA" id="ARBA00022801"/>
    </source>
</evidence>
<keyword evidence="11" id="KW-1185">Reference proteome</keyword>
<feature type="signal peptide" evidence="8">
    <location>
        <begin position="1"/>
        <end position="28"/>
    </location>
</feature>
<evidence type="ECO:0000256" key="1">
    <source>
        <dbReference type="ARBA" id="ARBA00009865"/>
    </source>
</evidence>
<feature type="site" description="Important for catalytic activity, responsible for pKa modulation of the active site Glu and correct orientation of both the proton donor and substrate" evidence="5">
    <location>
        <position position="175"/>
    </location>
</feature>
<dbReference type="PROSITE" id="PS51318">
    <property type="entry name" value="TAT"/>
    <property type="match status" value="1"/>
</dbReference>
<dbReference type="GO" id="GO:0005975">
    <property type="term" value="P:carbohydrate metabolic process"/>
    <property type="evidence" value="ECO:0007669"/>
    <property type="project" value="InterPro"/>
</dbReference>
<dbReference type="InterPro" id="IPR006311">
    <property type="entry name" value="TAT_signal"/>
</dbReference>
<dbReference type="PANTHER" id="PTHR42812:SF2">
    <property type="entry name" value="XYLOSIDASE_ARABINOSIDASE"/>
    <property type="match status" value="1"/>
</dbReference>
<dbReference type="Gene3D" id="2.115.10.20">
    <property type="entry name" value="Glycosyl hydrolase domain, family 43"/>
    <property type="match status" value="1"/>
</dbReference>
<dbReference type="CDD" id="cd09002">
    <property type="entry name" value="GH43_XYL-like"/>
    <property type="match status" value="1"/>
</dbReference>
<name>A0A239PT93_9PROT</name>
<dbReference type="Pfam" id="PF04616">
    <property type="entry name" value="Glyco_hydro_43"/>
    <property type="match status" value="1"/>
</dbReference>
<dbReference type="EMBL" id="FZQA01000003">
    <property type="protein sequence ID" value="SNT73509.1"/>
    <property type="molecule type" value="Genomic_DNA"/>
</dbReference>
<dbReference type="GO" id="GO:0004553">
    <property type="term" value="F:hydrolase activity, hydrolyzing O-glycosyl compounds"/>
    <property type="evidence" value="ECO:0007669"/>
    <property type="project" value="InterPro"/>
</dbReference>
<feature type="compositionally biased region" description="Low complexity" evidence="7">
    <location>
        <begin position="30"/>
        <end position="46"/>
    </location>
</feature>
<dbReference type="InterPro" id="IPR051795">
    <property type="entry name" value="Glycosyl_Hydrlase_43"/>
</dbReference>
<evidence type="ECO:0000256" key="6">
    <source>
        <dbReference type="RuleBase" id="RU361187"/>
    </source>
</evidence>
<gene>
    <name evidence="10" type="ORF">SAMN06297382_1851</name>
</gene>
<dbReference type="InterPro" id="IPR041542">
    <property type="entry name" value="GH43_C2"/>
</dbReference>
<evidence type="ECO:0000313" key="10">
    <source>
        <dbReference type="EMBL" id="SNT73509.1"/>
    </source>
</evidence>
<evidence type="ECO:0000313" key="11">
    <source>
        <dbReference type="Proteomes" id="UP000198346"/>
    </source>
</evidence>
<dbReference type="AlphaFoldDB" id="A0A239PT93"/>
<evidence type="ECO:0000256" key="4">
    <source>
        <dbReference type="PIRSR" id="PIRSR606710-1"/>
    </source>
</evidence>
<evidence type="ECO:0000256" key="5">
    <source>
        <dbReference type="PIRSR" id="PIRSR606710-2"/>
    </source>
</evidence>
<reference evidence="10 11" key="1">
    <citation type="submission" date="2017-07" db="EMBL/GenBank/DDBJ databases">
        <authorList>
            <person name="Sun Z.S."/>
            <person name="Albrecht U."/>
            <person name="Echele G."/>
            <person name="Lee C.C."/>
        </authorList>
    </citation>
    <scope>NUCLEOTIDE SEQUENCE [LARGE SCALE GENOMIC DNA]</scope>
    <source>
        <strain evidence="10 11">CGMCC 1.12710</strain>
    </source>
</reference>
<proteinExistence type="inferred from homology"/>
<evidence type="ECO:0000256" key="8">
    <source>
        <dbReference type="SAM" id="SignalP"/>
    </source>
</evidence>
<keyword evidence="8" id="KW-0732">Signal</keyword>
<evidence type="ECO:0000256" key="3">
    <source>
        <dbReference type="ARBA" id="ARBA00023295"/>
    </source>
</evidence>
<dbReference type="InterPro" id="IPR006710">
    <property type="entry name" value="Glyco_hydro_43"/>
</dbReference>
<dbReference type="PROSITE" id="PS51257">
    <property type="entry name" value="PROKAR_LIPOPROTEIN"/>
    <property type="match status" value="1"/>
</dbReference>
<dbReference type="SUPFAM" id="SSF49899">
    <property type="entry name" value="Concanavalin A-like lectins/glucanases"/>
    <property type="match status" value="1"/>
</dbReference>
<feature type="chain" id="PRO_5013303382" evidence="8">
    <location>
        <begin position="29"/>
        <end position="544"/>
    </location>
</feature>
<sequence>MRDTQRRFSRRRALSVITAAGVAGAACASSPLGQGASSGPRAGSSRRWGRGYDGQRIADRGDGTFLNPIFAGDHPDPSIIKDGDVYYLTFSSFDAYPGLMIWRSFDLVNWAPVGPALTRPVGSVWAPDLVKHDGRYYIYIPARTRDYKSIYVIWSDRIEGPWSEPVDLNLPDHIDPGHIVGEDGKRYLFLSNGDMVPLTDDGLATAGPVKHVYDPWRYPEEWDVECFCPEGPKMLRRGEWFYMLTAVGGTAGPPTGHMVIAARSKSVHGPWEHAPNNPQVRTRSREEMWWSRGHATLIEGPAGDWWLIYHGYEKDYWTLGRQCLLEPVRWREDGWFEALGGDLSAPLAKPAGGRAVRHGLPLSDDFSGDRLGPQWAFYDPSADEYDRVRIADNTLHLRAKGTDPSDSSPLCFVCGDRAYSAEVEVERDAEARGGLLLFYNRRLYCGLGFDEAGLVMHRYGMERRRSEGSRPFPRRLFIRIENDRHIVTIYTSVDGARWEKFDVQMDTSGYHHNVAYDFLSLRPGLYAAGRGSVRFRGVKYRALG</sequence>
<dbReference type="Gene3D" id="2.60.120.200">
    <property type="match status" value="1"/>
</dbReference>
<keyword evidence="2 6" id="KW-0378">Hydrolase</keyword>
<feature type="domain" description="Beta-xylosidase C-terminal Concanavalin A-like" evidence="9">
    <location>
        <begin position="363"/>
        <end position="531"/>
    </location>
</feature>
<comment type="similarity">
    <text evidence="1 6">Belongs to the glycosyl hydrolase 43 family.</text>
</comment>
<dbReference type="OrthoDB" id="9801455at2"/>
<evidence type="ECO:0000256" key="7">
    <source>
        <dbReference type="SAM" id="MobiDB-lite"/>
    </source>
</evidence>
<dbReference type="PANTHER" id="PTHR42812">
    <property type="entry name" value="BETA-XYLOSIDASE"/>
    <property type="match status" value="1"/>
</dbReference>
<dbReference type="Proteomes" id="UP000198346">
    <property type="component" value="Unassembled WGS sequence"/>
</dbReference>
<feature type="region of interest" description="Disordered" evidence="7">
    <location>
        <begin position="30"/>
        <end position="50"/>
    </location>
</feature>
<dbReference type="SUPFAM" id="SSF75005">
    <property type="entry name" value="Arabinanase/levansucrase/invertase"/>
    <property type="match status" value="1"/>
</dbReference>
<feature type="active site" description="Proton acceptor" evidence="4">
    <location>
        <position position="76"/>
    </location>
</feature>
<dbReference type="InterPro" id="IPR023296">
    <property type="entry name" value="Glyco_hydro_beta-prop_sf"/>
</dbReference>
<evidence type="ECO:0000259" key="9">
    <source>
        <dbReference type="Pfam" id="PF17851"/>
    </source>
</evidence>
<protein>
    <submittedName>
        <fullName evidence="10">Beta-xylosidase</fullName>
    </submittedName>
</protein>
<dbReference type="RefSeq" id="WP_089412309.1">
    <property type="nucleotide sequence ID" value="NZ_FZQA01000003.1"/>
</dbReference>
<keyword evidence="3 6" id="KW-0326">Glycosidase</keyword>
<dbReference type="InterPro" id="IPR013320">
    <property type="entry name" value="ConA-like_dom_sf"/>
</dbReference>
<dbReference type="Pfam" id="PF17851">
    <property type="entry name" value="GH43_C2"/>
    <property type="match status" value="1"/>
</dbReference>
<accession>A0A239PT93</accession>
<organism evidence="10 11">
    <name type="scientific">Amphiplicatus metriothermophilus</name>
    <dbReference type="NCBI Taxonomy" id="1519374"/>
    <lineage>
        <taxon>Bacteria</taxon>
        <taxon>Pseudomonadati</taxon>
        <taxon>Pseudomonadota</taxon>
        <taxon>Alphaproteobacteria</taxon>
        <taxon>Parvularculales</taxon>
        <taxon>Parvularculaceae</taxon>
        <taxon>Amphiplicatus</taxon>
    </lineage>
</organism>